<keyword evidence="2" id="KW-0813">Transport</keyword>
<evidence type="ECO:0000313" key="4">
    <source>
        <dbReference type="EMBL" id="MCO6049338.1"/>
    </source>
</evidence>
<dbReference type="PIRSF" id="PIRSF016661">
    <property type="entry name" value="BioY"/>
    <property type="match status" value="1"/>
</dbReference>
<evidence type="ECO:0000256" key="2">
    <source>
        <dbReference type="PIRNR" id="PIRNR016661"/>
    </source>
</evidence>
<feature type="transmembrane region" description="Helical" evidence="3">
    <location>
        <begin position="68"/>
        <end position="86"/>
    </location>
</feature>
<evidence type="ECO:0000256" key="1">
    <source>
        <dbReference type="ARBA" id="ARBA00010692"/>
    </source>
</evidence>
<keyword evidence="3" id="KW-0812">Transmembrane</keyword>
<reference evidence="4 5" key="1">
    <citation type="submission" date="2022-06" db="EMBL/GenBank/DDBJ databases">
        <title>Mesorhizobium sp. strain RP14 Genome sequencing and assembly.</title>
        <authorList>
            <person name="Kim I."/>
        </authorList>
    </citation>
    <scope>NUCLEOTIDE SEQUENCE [LARGE SCALE GENOMIC DNA]</scope>
    <source>
        <strain evidence="5">RP14(2022)</strain>
    </source>
</reference>
<evidence type="ECO:0000256" key="3">
    <source>
        <dbReference type="SAM" id="Phobius"/>
    </source>
</evidence>
<dbReference type="Proteomes" id="UP001205906">
    <property type="component" value="Unassembled WGS sequence"/>
</dbReference>
<dbReference type="EMBL" id="JAMXQS010000003">
    <property type="protein sequence ID" value="MCO6049338.1"/>
    <property type="molecule type" value="Genomic_DNA"/>
</dbReference>
<protein>
    <recommendedName>
        <fullName evidence="2">Biotin transporter</fullName>
    </recommendedName>
</protein>
<dbReference type="Pfam" id="PF02632">
    <property type="entry name" value="BioY"/>
    <property type="match status" value="1"/>
</dbReference>
<feature type="transmembrane region" description="Helical" evidence="3">
    <location>
        <begin position="44"/>
        <end position="61"/>
    </location>
</feature>
<dbReference type="InterPro" id="IPR003784">
    <property type="entry name" value="BioY"/>
</dbReference>
<feature type="transmembrane region" description="Helical" evidence="3">
    <location>
        <begin position="161"/>
        <end position="183"/>
    </location>
</feature>
<feature type="transmembrane region" description="Helical" evidence="3">
    <location>
        <begin position="21"/>
        <end position="38"/>
    </location>
</feature>
<keyword evidence="3" id="KW-1133">Transmembrane helix</keyword>
<dbReference type="PANTHER" id="PTHR34295:SF1">
    <property type="entry name" value="BIOTIN TRANSPORTER BIOY"/>
    <property type="match status" value="1"/>
</dbReference>
<organism evidence="4 5">
    <name type="scientific">Mesorhizobium liriopis</name>
    <dbReference type="NCBI Taxonomy" id="2953882"/>
    <lineage>
        <taxon>Bacteria</taxon>
        <taxon>Pseudomonadati</taxon>
        <taxon>Pseudomonadota</taxon>
        <taxon>Alphaproteobacteria</taxon>
        <taxon>Hyphomicrobiales</taxon>
        <taxon>Phyllobacteriaceae</taxon>
        <taxon>Mesorhizobium</taxon>
    </lineage>
</organism>
<accession>A0ABT1C3C8</accession>
<name>A0ABT1C3C8_9HYPH</name>
<dbReference type="PANTHER" id="PTHR34295">
    <property type="entry name" value="BIOTIN TRANSPORTER BIOY"/>
    <property type="match status" value="1"/>
</dbReference>
<gene>
    <name evidence="4" type="ORF">NGM99_05990</name>
</gene>
<feature type="transmembrane region" description="Helical" evidence="3">
    <location>
        <begin position="129"/>
        <end position="149"/>
    </location>
</feature>
<keyword evidence="2 3" id="KW-0472">Membrane</keyword>
<evidence type="ECO:0000313" key="5">
    <source>
        <dbReference type="Proteomes" id="UP001205906"/>
    </source>
</evidence>
<comment type="similarity">
    <text evidence="1 2">Belongs to the BioY family.</text>
</comment>
<dbReference type="RefSeq" id="WP_252817080.1">
    <property type="nucleotide sequence ID" value="NZ_JAMXQS010000003.1"/>
</dbReference>
<comment type="subcellular location">
    <subcellularLocation>
        <location evidence="2">Cell membrane</location>
        <topology evidence="2">Multi-pass membrane protein</topology>
    </subcellularLocation>
</comment>
<feature type="transmembrane region" description="Helical" evidence="3">
    <location>
        <begin position="92"/>
        <end position="117"/>
    </location>
</feature>
<proteinExistence type="inferred from homology"/>
<comment type="caution">
    <text evidence="4">The sequence shown here is derived from an EMBL/GenBank/DDBJ whole genome shotgun (WGS) entry which is preliminary data.</text>
</comment>
<dbReference type="Gene3D" id="1.10.1760.20">
    <property type="match status" value="1"/>
</dbReference>
<sequence>MTALFEAHQSRSSSKTIATDVLLVAGGSLLMAAATHVTVPFDPVPLTLQTLVAIGLGFALGPKRGGAAILAYIVQGLAGWPVFAGTPMQGAGIAYLLGPTGGFIIGFLVQAVVAGLLAQRGWGRSMLTAMGAGLLSTASIYPTGLLWLGSVIGFDKTLLALGLYPFVLGDLVKALLAGSLLYVSWSVMRGKRK</sequence>
<keyword evidence="5" id="KW-1185">Reference proteome</keyword>
<keyword evidence="2" id="KW-1003">Cell membrane</keyword>